<evidence type="ECO:0000313" key="2">
    <source>
        <dbReference type="EMBL" id="EOA28265.1"/>
    </source>
</evidence>
<dbReference type="Proteomes" id="UP000029121">
    <property type="component" value="Unassembled WGS sequence"/>
</dbReference>
<evidence type="ECO:0000259" key="1">
    <source>
        <dbReference type="Pfam" id="PF26130"/>
    </source>
</evidence>
<accession>R0HSC2</accession>
<dbReference type="AlphaFoldDB" id="R0HSC2"/>
<dbReference type="EMBL" id="KB870808">
    <property type="protein sequence ID" value="EOA28265.1"/>
    <property type="molecule type" value="Genomic_DNA"/>
</dbReference>
<proteinExistence type="predicted"/>
<organism evidence="2 3">
    <name type="scientific">Capsella rubella</name>
    <dbReference type="NCBI Taxonomy" id="81985"/>
    <lineage>
        <taxon>Eukaryota</taxon>
        <taxon>Viridiplantae</taxon>
        <taxon>Streptophyta</taxon>
        <taxon>Embryophyta</taxon>
        <taxon>Tracheophyta</taxon>
        <taxon>Spermatophyta</taxon>
        <taxon>Magnoliopsida</taxon>
        <taxon>eudicotyledons</taxon>
        <taxon>Gunneridae</taxon>
        <taxon>Pentapetalae</taxon>
        <taxon>rosids</taxon>
        <taxon>malvids</taxon>
        <taxon>Brassicales</taxon>
        <taxon>Brassicaceae</taxon>
        <taxon>Camelineae</taxon>
        <taxon>Capsella</taxon>
    </lineage>
</organism>
<sequence length="72" mass="8480">MSGFEYLKLNIHYGGDTLIKDDVFDYVRGSLKKDMLMDPDLMIWSIFEDFCKKNGVSGEVEQVWYKLPHEDK</sequence>
<keyword evidence="3" id="KW-1185">Reference proteome</keyword>
<protein>
    <recommendedName>
        <fullName evidence="1">PB1-like domain-containing protein</fullName>
    </recommendedName>
</protein>
<name>R0HSC2_9BRAS</name>
<evidence type="ECO:0000313" key="3">
    <source>
        <dbReference type="Proteomes" id="UP000029121"/>
    </source>
</evidence>
<reference evidence="3" key="1">
    <citation type="journal article" date="2013" name="Nat. Genet.">
        <title>The Capsella rubella genome and the genomic consequences of rapid mating system evolution.</title>
        <authorList>
            <person name="Slotte T."/>
            <person name="Hazzouri K.M."/>
            <person name="Agren J.A."/>
            <person name="Koenig D."/>
            <person name="Maumus F."/>
            <person name="Guo Y.L."/>
            <person name="Steige K."/>
            <person name="Platts A.E."/>
            <person name="Escobar J.S."/>
            <person name="Newman L.K."/>
            <person name="Wang W."/>
            <person name="Mandakova T."/>
            <person name="Vello E."/>
            <person name="Smith L.M."/>
            <person name="Henz S.R."/>
            <person name="Steffen J."/>
            <person name="Takuno S."/>
            <person name="Brandvain Y."/>
            <person name="Coop G."/>
            <person name="Andolfatto P."/>
            <person name="Hu T.T."/>
            <person name="Blanchette M."/>
            <person name="Clark R.M."/>
            <person name="Quesneville H."/>
            <person name="Nordborg M."/>
            <person name="Gaut B.S."/>
            <person name="Lysak M.A."/>
            <person name="Jenkins J."/>
            <person name="Grimwood J."/>
            <person name="Chapman J."/>
            <person name="Prochnik S."/>
            <person name="Shu S."/>
            <person name="Rokhsar D."/>
            <person name="Schmutz J."/>
            <person name="Weigel D."/>
            <person name="Wright S.I."/>
        </authorList>
    </citation>
    <scope>NUCLEOTIDE SEQUENCE [LARGE SCALE GENOMIC DNA]</scope>
    <source>
        <strain evidence="3">cv. Monte Gargano</strain>
    </source>
</reference>
<feature type="domain" description="PB1-like" evidence="1">
    <location>
        <begin position="5"/>
        <end position="69"/>
    </location>
</feature>
<dbReference type="Pfam" id="PF26130">
    <property type="entry name" value="PB1-like"/>
    <property type="match status" value="1"/>
</dbReference>
<dbReference type="InterPro" id="IPR058594">
    <property type="entry name" value="PB1-like_dom_pln"/>
</dbReference>
<gene>
    <name evidence="2" type="ORF">CARUB_v10024459mg</name>
</gene>